<keyword evidence="11" id="KW-1185">Reference proteome</keyword>
<evidence type="ECO:0000256" key="7">
    <source>
        <dbReference type="ARBA" id="ARBA00023136"/>
    </source>
</evidence>
<evidence type="ECO:0000256" key="5">
    <source>
        <dbReference type="ARBA" id="ARBA00022692"/>
    </source>
</evidence>
<evidence type="ECO:0000313" key="10">
    <source>
        <dbReference type="EMBL" id="RAW15402.1"/>
    </source>
</evidence>
<gene>
    <name evidence="10" type="ORF">DPM12_09125</name>
</gene>
<comment type="subcellular location">
    <subcellularLocation>
        <location evidence="1 8">Cell membrane</location>
        <topology evidence="1 8">Multi-pass membrane protein</topology>
    </subcellularLocation>
</comment>
<dbReference type="Pfam" id="PF00528">
    <property type="entry name" value="BPD_transp_1"/>
    <property type="match status" value="1"/>
</dbReference>
<keyword evidence="5 8" id="KW-0812">Transmembrane</keyword>
<feature type="transmembrane region" description="Helical" evidence="8">
    <location>
        <begin position="71"/>
        <end position="91"/>
    </location>
</feature>
<feature type="transmembrane region" description="Helical" evidence="8">
    <location>
        <begin position="154"/>
        <end position="178"/>
    </location>
</feature>
<name>A0A329QVS0_9ACTN</name>
<evidence type="ECO:0000256" key="6">
    <source>
        <dbReference type="ARBA" id="ARBA00022989"/>
    </source>
</evidence>
<feature type="transmembrane region" description="Helical" evidence="8">
    <location>
        <begin position="98"/>
        <end position="115"/>
    </location>
</feature>
<keyword evidence="3 8" id="KW-0813">Transport</keyword>
<keyword evidence="4" id="KW-1003">Cell membrane</keyword>
<dbReference type="GO" id="GO:0055085">
    <property type="term" value="P:transmembrane transport"/>
    <property type="evidence" value="ECO:0007669"/>
    <property type="project" value="InterPro"/>
</dbReference>
<dbReference type="GO" id="GO:0005886">
    <property type="term" value="C:plasma membrane"/>
    <property type="evidence" value="ECO:0007669"/>
    <property type="project" value="UniProtKB-SubCell"/>
</dbReference>
<dbReference type="PROSITE" id="PS50928">
    <property type="entry name" value="ABC_TM1"/>
    <property type="match status" value="1"/>
</dbReference>
<comment type="similarity">
    <text evidence="2">Belongs to the binding-protein-dependent transport system permease family. CysTW subfamily.</text>
</comment>
<dbReference type="PANTHER" id="PTHR42929:SF5">
    <property type="entry name" value="ABC TRANSPORTER PERMEASE PROTEIN"/>
    <property type="match status" value="1"/>
</dbReference>
<evidence type="ECO:0000256" key="4">
    <source>
        <dbReference type="ARBA" id="ARBA00022475"/>
    </source>
</evidence>
<evidence type="ECO:0000259" key="9">
    <source>
        <dbReference type="PROSITE" id="PS50928"/>
    </source>
</evidence>
<reference evidence="10 11" key="1">
    <citation type="submission" date="2018-06" db="EMBL/GenBank/DDBJ databases">
        <title>Phytoactinopolyspora halophila sp. nov., a novel halophilic actinomycete isolated from a saline soil in China.</title>
        <authorList>
            <person name="Tang S.-K."/>
        </authorList>
    </citation>
    <scope>NUCLEOTIDE SEQUENCE [LARGE SCALE GENOMIC DNA]</scope>
    <source>
        <strain evidence="10 11">YIM 96934</strain>
    </source>
</reference>
<dbReference type="RefSeq" id="WP_112258005.1">
    <property type="nucleotide sequence ID" value="NZ_QMIG01000006.1"/>
</dbReference>
<proteinExistence type="inferred from homology"/>
<evidence type="ECO:0000256" key="1">
    <source>
        <dbReference type="ARBA" id="ARBA00004651"/>
    </source>
</evidence>
<dbReference type="Gene3D" id="1.10.3720.10">
    <property type="entry name" value="MetI-like"/>
    <property type="match status" value="1"/>
</dbReference>
<dbReference type="EMBL" id="QMIG01000006">
    <property type="protein sequence ID" value="RAW15402.1"/>
    <property type="molecule type" value="Genomic_DNA"/>
</dbReference>
<sequence>MFYSRRAALAAVAPLAAVLVATIIIPAGLFFVLSFFEFENLEIIRAFSLDNYVLAVTDQSYRDLMANTAKIAVPTTILAVCSGFALAYFIVQRQPRQRAVLIVLVVISMLASYLARTYAWRTLFGQEGMLSSILRSLGSESGAPDFLLFSRFSIVVAQVNFLLPFTTLVMFAGLVGISPQLRAVARDLGARPIIVFGRVTLPLAGPALLGAITLTFMLSAGDYLTPLILGGADSSTFGTAISDQLRLTGNRPLGSALSFVMIGAFIVVYIIVRVAMRGVGILPKRGGGAST</sequence>
<feature type="transmembrane region" description="Helical" evidence="8">
    <location>
        <begin position="7"/>
        <end position="33"/>
    </location>
</feature>
<accession>A0A329QVS0</accession>
<protein>
    <recommendedName>
        <fullName evidence="9">ABC transmembrane type-1 domain-containing protein</fullName>
    </recommendedName>
</protein>
<dbReference type="AlphaFoldDB" id="A0A329QVS0"/>
<evidence type="ECO:0000256" key="8">
    <source>
        <dbReference type="RuleBase" id="RU363032"/>
    </source>
</evidence>
<feature type="transmembrane region" description="Helical" evidence="8">
    <location>
        <begin position="199"/>
        <end position="220"/>
    </location>
</feature>
<dbReference type="SUPFAM" id="SSF161098">
    <property type="entry name" value="MetI-like"/>
    <property type="match status" value="1"/>
</dbReference>
<feature type="transmembrane region" description="Helical" evidence="8">
    <location>
        <begin position="256"/>
        <end position="276"/>
    </location>
</feature>
<keyword evidence="7 8" id="KW-0472">Membrane</keyword>
<dbReference type="PANTHER" id="PTHR42929">
    <property type="entry name" value="INNER MEMBRANE ABC TRANSPORTER PERMEASE PROTEIN YDCU-RELATED-RELATED"/>
    <property type="match status" value="1"/>
</dbReference>
<comment type="caution">
    <text evidence="10">The sequence shown here is derived from an EMBL/GenBank/DDBJ whole genome shotgun (WGS) entry which is preliminary data.</text>
</comment>
<dbReference type="InterPro" id="IPR000515">
    <property type="entry name" value="MetI-like"/>
</dbReference>
<evidence type="ECO:0000256" key="2">
    <source>
        <dbReference type="ARBA" id="ARBA00007069"/>
    </source>
</evidence>
<dbReference type="CDD" id="cd06261">
    <property type="entry name" value="TM_PBP2"/>
    <property type="match status" value="1"/>
</dbReference>
<keyword evidence="6 8" id="KW-1133">Transmembrane helix</keyword>
<evidence type="ECO:0000313" key="11">
    <source>
        <dbReference type="Proteomes" id="UP000250462"/>
    </source>
</evidence>
<dbReference type="OrthoDB" id="9808619at2"/>
<dbReference type="InterPro" id="IPR035906">
    <property type="entry name" value="MetI-like_sf"/>
</dbReference>
<feature type="domain" description="ABC transmembrane type-1" evidence="9">
    <location>
        <begin position="65"/>
        <end position="272"/>
    </location>
</feature>
<evidence type="ECO:0000256" key="3">
    <source>
        <dbReference type="ARBA" id="ARBA00022448"/>
    </source>
</evidence>
<dbReference type="Proteomes" id="UP000250462">
    <property type="component" value="Unassembled WGS sequence"/>
</dbReference>
<organism evidence="10 11">
    <name type="scientific">Phytoactinopolyspora halophila</name>
    <dbReference type="NCBI Taxonomy" id="1981511"/>
    <lineage>
        <taxon>Bacteria</taxon>
        <taxon>Bacillati</taxon>
        <taxon>Actinomycetota</taxon>
        <taxon>Actinomycetes</taxon>
        <taxon>Jiangellales</taxon>
        <taxon>Jiangellaceae</taxon>
        <taxon>Phytoactinopolyspora</taxon>
    </lineage>
</organism>